<keyword evidence="1" id="KW-0812">Transmembrane</keyword>
<evidence type="ECO:0000256" key="1">
    <source>
        <dbReference type="SAM" id="Phobius"/>
    </source>
</evidence>
<keyword evidence="1" id="KW-0472">Membrane</keyword>
<dbReference type="STRING" id="393595.ABO_0890"/>
<dbReference type="OrthoDB" id="8565469at2"/>
<dbReference type="InterPro" id="IPR011990">
    <property type="entry name" value="TPR-like_helical_dom_sf"/>
</dbReference>
<evidence type="ECO:0000313" key="2">
    <source>
        <dbReference type="EMBL" id="CAL16338.1"/>
    </source>
</evidence>
<organism evidence="2 3">
    <name type="scientific">Alcanivorax borkumensis (strain ATCC 700651 / DSM 11573 / NCIMB 13689 / SK2)</name>
    <dbReference type="NCBI Taxonomy" id="393595"/>
    <lineage>
        <taxon>Bacteria</taxon>
        <taxon>Pseudomonadati</taxon>
        <taxon>Pseudomonadota</taxon>
        <taxon>Gammaproteobacteria</taxon>
        <taxon>Oceanospirillales</taxon>
        <taxon>Alcanivoracaceae</taxon>
        <taxon>Alcanivorax</taxon>
    </lineage>
</organism>
<keyword evidence="1" id="KW-1133">Transmembrane helix</keyword>
<feature type="transmembrane region" description="Helical" evidence="1">
    <location>
        <begin position="20"/>
        <end position="38"/>
    </location>
</feature>
<dbReference type="HOGENOM" id="CLU_961840_0_0_6"/>
<name>Q0VR60_ALCBS</name>
<dbReference type="eggNOG" id="COG0457">
    <property type="taxonomic scope" value="Bacteria"/>
</dbReference>
<dbReference type="Proteomes" id="UP000008871">
    <property type="component" value="Chromosome"/>
</dbReference>
<sequence length="292" mass="33047">MSSTSYGYNVRTERLRVVGLLELFAFLILIAVVCWMVFPRDLSSSLRSARLDAVTFSYMQAWLKAKPDDHELRLLMARELILQGDFVEADNQLSYVARVSNGRYDSQIAWLELRREFTRLMAITPDNRFGTMLQHDTLAQLRSIDWGALNNEKRMAFADMALALGDVDQAVQAFTRLADNAANPSRWYVKSAKVLLAHGRYSESADAYIAAMDSRGNYQVRKRYFLAALDALQAGSLHRKAMRLAGARERSFYNDKDVLYRLMTLAQAGGNMAAAEHYAVLLLRLADIEEPG</sequence>
<evidence type="ECO:0000313" key="3">
    <source>
        <dbReference type="Proteomes" id="UP000008871"/>
    </source>
</evidence>
<keyword evidence="3" id="KW-1185">Reference proteome</keyword>
<dbReference type="Gene3D" id="1.25.40.10">
    <property type="entry name" value="Tetratricopeptide repeat domain"/>
    <property type="match status" value="1"/>
</dbReference>
<dbReference type="AlphaFoldDB" id="Q0VR60"/>
<dbReference type="EMBL" id="AM286690">
    <property type="protein sequence ID" value="CAL16338.1"/>
    <property type="molecule type" value="Genomic_DNA"/>
</dbReference>
<dbReference type="SUPFAM" id="SSF48452">
    <property type="entry name" value="TPR-like"/>
    <property type="match status" value="1"/>
</dbReference>
<dbReference type="KEGG" id="abo:ABO_0890"/>
<protein>
    <submittedName>
        <fullName evidence="2">Uncharacterized protein</fullName>
    </submittedName>
</protein>
<proteinExistence type="predicted"/>
<gene>
    <name evidence="2" type="ordered locus">ABO_0890</name>
</gene>
<accession>Q0VR60</accession>
<dbReference type="RefSeq" id="WP_011588174.1">
    <property type="nucleotide sequence ID" value="NC_008260.1"/>
</dbReference>
<reference evidence="2 3" key="1">
    <citation type="journal article" date="2006" name="Nat. Biotechnol.">
        <title>Genome sequence of the ubiquitous hydrocarbon-degrading marine bacterium Alcanivorax borkumensis.</title>
        <authorList>
            <person name="Schneiker S."/>
            <person name="Martins dos Santos V.A.P."/>
            <person name="Bartels D."/>
            <person name="Bekel T."/>
            <person name="Brecht M."/>
            <person name="Buhrmester J."/>
            <person name="Chernikova T.N."/>
            <person name="Denaro R."/>
            <person name="Ferrer M."/>
            <person name="Gertler C."/>
            <person name="Goesmann A."/>
            <person name="Golyshina O.V."/>
            <person name="Kaminski F."/>
            <person name="Khachane A.N."/>
            <person name="Lang S."/>
            <person name="Linke B."/>
            <person name="McHardy A.C."/>
            <person name="Meyer F."/>
            <person name="Nechitaylo T."/>
            <person name="Puehler A."/>
            <person name="Regenhardt D."/>
            <person name="Rupp O."/>
            <person name="Sabirova J.S."/>
            <person name="Selbitschka W."/>
            <person name="Yakimov M.M."/>
            <person name="Timmis K.N."/>
            <person name="Vorhoelter F.-J."/>
            <person name="Weidner S."/>
            <person name="Kaiser O."/>
            <person name="Golyshin P.N."/>
        </authorList>
    </citation>
    <scope>NUCLEOTIDE SEQUENCE [LARGE SCALE GENOMIC DNA]</scope>
    <source>
        <strain evidence="3">ATCC 700651 / DSM 11573 / NCIMB 13689 / SK2</strain>
    </source>
</reference>